<dbReference type="KEGG" id="bse:Bsel_1106"/>
<dbReference type="EMBL" id="CP001791">
    <property type="protein sequence ID" value="ADH98624.1"/>
    <property type="molecule type" value="Genomic_DNA"/>
</dbReference>
<evidence type="ECO:0000256" key="4">
    <source>
        <dbReference type="HAMAP-Rule" id="MF_00636"/>
    </source>
</evidence>
<dbReference type="Pfam" id="PF22740">
    <property type="entry name" value="PapZ_C"/>
    <property type="match status" value="1"/>
</dbReference>
<evidence type="ECO:0000256" key="3">
    <source>
        <dbReference type="ARBA" id="ARBA00023134"/>
    </source>
</evidence>
<dbReference type="eggNOG" id="COG1660">
    <property type="taxonomic scope" value="Bacteria"/>
</dbReference>
<evidence type="ECO:0000256" key="1">
    <source>
        <dbReference type="ARBA" id="ARBA00022741"/>
    </source>
</evidence>
<proteinExistence type="inferred from homology"/>
<evidence type="ECO:0000313" key="8">
    <source>
        <dbReference type="Proteomes" id="UP000000271"/>
    </source>
</evidence>
<dbReference type="PANTHER" id="PTHR30448">
    <property type="entry name" value="RNASE ADAPTER PROTEIN RAPZ"/>
    <property type="match status" value="1"/>
</dbReference>
<dbReference type="AlphaFoldDB" id="D6Y120"/>
<keyword evidence="8" id="KW-1185">Reference proteome</keyword>
<dbReference type="HAMAP" id="MF_00636">
    <property type="entry name" value="RapZ_like"/>
    <property type="match status" value="1"/>
</dbReference>
<dbReference type="Pfam" id="PF03668">
    <property type="entry name" value="RapZ-like_N"/>
    <property type="match status" value="1"/>
</dbReference>
<dbReference type="SUPFAM" id="SSF52540">
    <property type="entry name" value="P-loop containing nucleoside triphosphate hydrolases"/>
    <property type="match status" value="1"/>
</dbReference>
<name>D6Y120_BACIE</name>
<protein>
    <submittedName>
        <fullName evidence="7">Uncharacterized protein</fullName>
    </submittedName>
</protein>
<reference evidence="7" key="1">
    <citation type="submission" date="2009-10" db="EMBL/GenBank/DDBJ databases">
        <title>Complete sequence of Bacillus selenitireducens MLS10.</title>
        <authorList>
            <consortium name="US DOE Joint Genome Institute"/>
            <person name="Lucas S."/>
            <person name="Copeland A."/>
            <person name="Lapidus A."/>
            <person name="Glavina del Rio T."/>
            <person name="Dalin E."/>
            <person name="Tice H."/>
            <person name="Bruce D."/>
            <person name="Goodwin L."/>
            <person name="Pitluck S."/>
            <person name="Sims D."/>
            <person name="Brettin T."/>
            <person name="Detter J.C."/>
            <person name="Han C."/>
            <person name="Larimer F."/>
            <person name="Land M."/>
            <person name="Hauser L."/>
            <person name="Kyrpides N."/>
            <person name="Ovchinnikova G."/>
            <person name="Stolz J."/>
        </authorList>
    </citation>
    <scope>NUCLEOTIDE SEQUENCE [LARGE SCALE GENOMIC DNA]</scope>
    <source>
        <strain evidence="7">MLS10</strain>
    </source>
</reference>
<keyword evidence="2 4" id="KW-0067">ATP-binding</keyword>
<dbReference type="RefSeq" id="WP_013172048.1">
    <property type="nucleotide sequence ID" value="NC_014219.1"/>
</dbReference>
<keyword evidence="3 4" id="KW-0342">GTP-binding</keyword>
<dbReference type="InterPro" id="IPR005337">
    <property type="entry name" value="RapZ-like"/>
</dbReference>
<dbReference type="GO" id="GO:0005524">
    <property type="term" value="F:ATP binding"/>
    <property type="evidence" value="ECO:0007669"/>
    <property type="project" value="UniProtKB-UniRule"/>
</dbReference>
<dbReference type="OrthoDB" id="9784461at2"/>
<organism evidence="7 8">
    <name type="scientific">Bacillus selenitireducens (strain ATCC 700615 / DSM 15326 / MLS10)</name>
    <dbReference type="NCBI Taxonomy" id="439292"/>
    <lineage>
        <taxon>Bacteria</taxon>
        <taxon>Bacillati</taxon>
        <taxon>Bacillota</taxon>
        <taxon>Bacilli</taxon>
        <taxon>Bacillales</taxon>
        <taxon>Bacillaceae</taxon>
        <taxon>Salisediminibacterium</taxon>
    </lineage>
</organism>
<dbReference type="PANTHER" id="PTHR30448:SF0">
    <property type="entry name" value="RNASE ADAPTER PROTEIN RAPZ"/>
    <property type="match status" value="1"/>
</dbReference>
<dbReference type="HOGENOM" id="CLU_059558_0_0_9"/>
<feature type="domain" description="RapZ-like N-terminal" evidence="5">
    <location>
        <begin position="11"/>
        <end position="169"/>
    </location>
</feature>
<dbReference type="InterPro" id="IPR053930">
    <property type="entry name" value="RapZ-like_N"/>
</dbReference>
<dbReference type="STRING" id="439292.Bsel_1106"/>
<evidence type="ECO:0000259" key="5">
    <source>
        <dbReference type="Pfam" id="PF03668"/>
    </source>
</evidence>
<accession>D6Y120</accession>
<dbReference type="InterPro" id="IPR027417">
    <property type="entry name" value="P-loop_NTPase"/>
</dbReference>
<dbReference type="NCBIfam" id="NF003828">
    <property type="entry name" value="PRK05416.1"/>
    <property type="match status" value="1"/>
</dbReference>
<keyword evidence="1 4" id="KW-0547">Nucleotide-binding</keyword>
<dbReference type="GO" id="GO:0005525">
    <property type="term" value="F:GTP binding"/>
    <property type="evidence" value="ECO:0007669"/>
    <property type="project" value="UniProtKB-UniRule"/>
</dbReference>
<feature type="domain" description="RapZ C-terminal" evidence="6">
    <location>
        <begin position="174"/>
        <end position="293"/>
    </location>
</feature>
<sequence>MKPTETKVPSLELVIITGMSGAGKTVAVQSFEDMGYFCVDNLPPSLMPKFIDLVEGSGGKMNKVALVIDLRAREFFDHLFQAIDAMSSESQISPRILFLDAEDQKLVSRYKETRRNHPLADGGGPLEGIKAEREMLDEMKGQAQTIIDTTNLKPLQLRERIIEQFSGDQTDNFSIHLLSFGFKHGIPIDADLVFDVRFLPNPHYIDHMRPKTGLDEEVYEYVLKWNETRQFIEKLDDLLQYMVPHYKREGKQQLVIAIGCTGGKHRSVTLAEYFNKVFIEKAYQTYVTHRDIEKGRKEG</sequence>
<dbReference type="Proteomes" id="UP000000271">
    <property type="component" value="Chromosome"/>
</dbReference>
<dbReference type="InterPro" id="IPR053931">
    <property type="entry name" value="RapZ_C"/>
</dbReference>
<evidence type="ECO:0000313" key="7">
    <source>
        <dbReference type="EMBL" id="ADH98624.1"/>
    </source>
</evidence>
<gene>
    <name evidence="7" type="ordered locus">Bsel_1106</name>
</gene>
<feature type="binding site" evidence="4">
    <location>
        <begin position="18"/>
        <end position="25"/>
    </location>
    <ligand>
        <name>ATP</name>
        <dbReference type="ChEBI" id="CHEBI:30616"/>
    </ligand>
</feature>
<evidence type="ECO:0000259" key="6">
    <source>
        <dbReference type="Pfam" id="PF22740"/>
    </source>
</evidence>
<evidence type="ECO:0000256" key="2">
    <source>
        <dbReference type="ARBA" id="ARBA00022840"/>
    </source>
</evidence>
<feature type="binding site" evidence="4">
    <location>
        <begin position="69"/>
        <end position="72"/>
    </location>
    <ligand>
        <name>GTP</name>
        <dbReference type="ChEBI" id="CHEBI:37565"/>
    </ligand>
</feature>
<dbReference type="PIRSF" id="PIRSF005052">
    <property type="entry name" value="P-loopkin"/>
    <property type="match status" value="1"/>
</dbReference>